<organism evidence="1 2">
    <name type="scientific">Candidatus Methanogaster sp</name>
    <dbReference type="NCBI Taxonomy" id="3386292"/>
    <lineage>
        <taxon>Archaea</taxon>
        <taxon>Methanobacteriati</taxon>
        <taxon>Methanobacteriota</taxon>
        <taxon>Stenosarchaea group</taxon>
        <taxon>Methanomicrobia</taxon>
        <taxon>Methanosarcinales</taxon>
        <taxon>ANME-2 cluster</taxon>
        <taxon>Candidatus Methanogasteraceae</taxon>
        <taxon>Candidatus Methanogaster</taxon>
    </lineage>
</organism>
<accession>A0AC61L2X2</accession>
<gene>
    <name evidence="1" type="ORF">C4B59_07785</name>
</gene>
<comment type="caution">
    <text evidence="1">The sequence shown here is derived from an EMBL/GenBank/DDBJ whole genome shotgun (WGS) entry which is preliminary data.</text>
</comment>
<name>A0AC61L2X2_9EURY</name>
<evidence type="ECO:0000313" key="2">
    <source>
        <dbReference type="Proteomes" id="UP000248329"/>
    </source>
</evidence>
<reference evidence="1" key="1">
    <citation type="submission" date="2018-01" db="EMBL/GenBank/DDBJ databases">
        <authorList>
            <person name="Krukenberg V."/>
        </authorList>
    </citation>
    <scope>NUCLEOTIDE SEQUENCE</scope>
    <source>
        <strain evidence="1">E20ANME2</strain>
    </source>
</reference>
<sequence length="82" mass="9041">MLAGIADDAESLSAVMRGDAETVYQSATTECVFGFVARELVKEMGWLCPANFLQGGGGCGYWHFGWHKFERKIYIVLKYGGV</sequence>
<proteinExistence type="predicted"/>
<evidence type="ECO:0000313" key="1">
    <source>
        <dbReference type="EMBL" id="PXF60722.1"/>
    </source>
</evidence>
<dbReference type="EMBL" id="PQXF01000012">
    <property type="protein sequence ID" value="PXF60722.1"/>
    <property type="molecule type" value="Genomic_DNA"/>
</dbReference>
<protein>
    <submittedName>
        <fullName evidence="1">Uncharacterized protein</fullName>
    </submittedName>
</protein>
<dbReference type="Proteomes" id="UP000248329">
    <property type="component" value="Unassembled WGS sequence"/>
</dbReference>